<feature type="non-terminal residue" evidence="1">
    <location>
        <position position="1"/>
    </location>
</feature>
<evidence type="ECO:0000313" key="2">
    <source>
        <dbReference type="Proteomes" id="UP001519460"/>
    </source>
</evidence>
<gene>
    <name evidence="1" type="ORF">BaRGS_00028965</name>
</gene>
<sequence>VICERLLEVPETDRVILLPPRPPTLLDVKTYKRVFYAFDVSLSCRITRLSSTMLKDTAFKCRRDGLCSVMTRTPEPNYPVYIQFGHRIPDSSGLNEERRFRQKLQTRVYCPVKFPKLAFNIFIVK</sequence>
<dbReference type="Proteomes" id="UP001519460">
    <property type="component" value="Unassembled WGS sequence"/>
</dbReference>
<accession>A0ABD0JYX9</accession>
<reference evidence="1 2" key="1">
    <citation type="journal article" date="2023" name="Sci. Data">
        <title>Genome assembly of the Korean intertidal mud-creeper Batillaria attramentaria.</title>
        <authorList>
            <person name="Patra A.K."/>
            <person name="Ho P.T."/>
            <person name="Jun S."/>
            <person name="Lee S.J."/>
            <person name="Kim Y."/>
            <person name="Won Y.J."/>
        </authorList>
    </citation>
    <scope>NUCLEOTIDE SEQUENCE [LARGE SCALE GENOMIC DNA]</scope>
    <source>
        <strain evidence="1">Wonlab-2016</strain>
    </source>
</reference>
<comment type="caution">
    <text evidence="1">The sequence shown here is derived from an EMBL/GenBank/DDBJ whole genome shotgun (WGS) entry which is preliminary data.</text>
</comment>
<keyword evidence="2" id="KW-1185">Reference proteome</keyword>
<protein>
    <submittedName>
        <fullName evidence="1">Uncharacterized protein</fullName>
    </submittedName>
</protein>
<feature type="non-terminal residue" evidence="1">
    <location>
        <position position="125"/>
    </location>
</feature>
<dbReference type="EMBL" id="JACVVK020000295">
    <property type="protein sequence ID" value="KAK7479785.1"/>
    <property type="molecule type" value="Genomic_DNA"/>
</dbReference>
<organism evidence="1 2">
    <name type="scientific">Batillaria attramentaria</name>
    <dbReference type="NCBI Taxonomy" id="370345"/>
    <lineage>
        <taxon>Eukaryota</taxon>
        <taxon>Metazoa</taxon>
        <taxon>Spiralia</taxon>
        <taxon>Lophotrochozoa</taxon>
        <taxon>Mollusca</taxon>
        <taxon>Gastropoda</taxon>
        <taxon>Caenogastropoda</taxon>
        <taxon>Sorbeoconcha</taxon>
        <taxon>Cerithioidea</taxon>
        <taxon>Batillariidae</taxon>
        <taxon>Batillaria</taxon>
    </lineage>
</organism>
<dbReference type="AlphaFoldDB" id="A0ABD0JYX9"/>
<name>A0ABD0JYX9_9CAEN</name>
<proteinExistence type="predicted"/>
<evidence type="ECO:0000313" key="1">
    <source>
        <dbReference type="EMBL" id="KAK7479785.1"/>
    </source>
</evidence>